<sequence>MSVLLTTHDPRTGLPAVSYPCATPEQVVQICRRARDAFFNQWRAVPSTERATALLSVAALLRDRLEEFAAAEARDTGKPLDVARGEVAGAAGLWEYAAALARTEHSECLSTATTQGLALTLREPMGVVGLIVPWNYPLITAAERMPFALAAGCCVVLKPSELAVGSLALLVEAMANNPLFPTGVVQVLFGQGDAVGRALVANPDVDMIAFVGSTATGRAIESAATATGKRVSAELGGNNHVLIYPDADLPRAARAVVAGGFRNGGQACIAGTHVLVDPSVADEWAAHLEQALRERFPVGEAGTVASIQPMISAAHKQRLLALIEQARPAGFVPLPGSLLDGPGNFLGPVVLDRVPLHSPLRQQEIFGPVVTVTRVEADKFPAILADNQYGLAVYVWTAATSAALAAIRQVRIGRIWVNADPEFWLPELPVGGFAASGVGREGGAKALDTYSLPKSVLIF</sequence>
<dbReference type="InterPro" id="IPR016162">
    <property type="entry name" value="Ald_DH_N"/>
</dbReference>
<name>B9Z892_9NEIS</name>
<comment type="caution">
    <text evidence="4">The sequence shown here is derived from an EMBL/GenBank/DDBJ whole genome shotgun (WGS) entry which is preliminary data.</text>
</comment>
<comment type="similarity">
    <text evidence="1">Belongs to the aldehyde dehydrogenase family.</text>
</comment>
<proteinExistence type="inferred from homology"/>
<dbReference type="InterPro" id="IPR016163">
    <property type="entry name" value="Ald_DH_C"/>
</dbReference>
<dbReference type="InterPro" id="IPR015590">
    <property type="entry name" value="Aldehyde_DH_dom"/>
</dbReference>
<gene>
    <name evidence="4" type="ORF">FuraDRAFT_3578</name>
</gene>
<dbReference type="Gene3D" id="3.40.309.10">
    <property type="entry name" value="Aldehyde Dehydrogenase, Chain A, domain 2"/>
    <property type="match status" value="1"/>
</dbReference>
<dbReference type="FunFam" id="3.40.605.10:FF:000007">
    <property type="entry name" value="NAD/NADP-dependent betaine aldehyde dehydrogenase"/>
    <property type="match status" value="1"/>
</dbReference>
<evidence type="ECO:0000313" key="5">
    <source>
        <dbReference type="Proteomes" id="UP000003165"/>
    </source>
</evidence>
<dbReference type="PROSITE" id="PS00070">
    <property type="entry name" value="ALDEHYDE_DEHYDR_CYS"/>
    <property type="match status" value="1"/>
</dbReference>
<dbReference type="EMBL" id="ACIS01000012">
    <property type="protein sequence ID" value="EEG06995.1"/>
    <property type="molecule type" value="Genomic_DNA"/>
</dbReference>
<keyword evidence="5" id="KW-1185">Reference proteome</keyword>
<dbReference type="AlphaFoldDB" id="B9Z892"/>
<dbReference type="Pfam" id="PF00171">
    <property type="entry name" value="Aldedh"/>
    <property type="match status" value="1"/>
</dbReference>
<evidence type="ECO:0000256" key="1">
    <source>
        <dbReference type="ARBA" id="ARBA00009986"/>
    </source>
</evidence>
<dbReference type="SUPFAM" id="SSF53720">
    <property type="entry name" value="ALDH-like"/>
    <property type="match status" value="1"/>
</dbReference>
<evidence type="ECO:0000259" key="3">
    <source>
        <dbReference type="Pfam" id="PF00171"/>
    </source>
</evidence>
<dbReference type="GO" id="GO:0016620">
    <property type="term" value="F:oxidoreductase activity, acting on the aldehyde or oxo group of donors, NAD or NADP as acceptor"/>
    <property type="evidence" value="ECO:0007669"/>
    <property type="project" value="InterPro"/>
</dbReference>
<dbReference type="InterPro" id="IPR016161">
    <property type="entry name" value="Ald_DH/histidinol_DH"/>
</dbReference>
<reference evidence="4 5" key="1">
    <citation type="submission" date="2009-02" db="EMBL/GenBank/DDBJ databases">
        <title>Sequencing of the draft genome and assembly of Lutiella nitroferrum 2002.</title>
        <authorList>
            <consortium name="US DOE Joint Genome Institute (JGI-PGF)"/>
            <person name="Lucas S."/>
            <person name="Copeland A."/>
            <person name="Lapidus A."/>
            <person name="Glavina del Rio T."/>
            <person name="Tice H."/>
            <person name="Bruce D."/>
            <person name="Goodwin L."/>
            <person name="Pitluck S."/>
            <person name="Larimer F."/>
            <person name="Land M.L."/>
            <person name="Hauser L."/>
            <person name="Coates J.D."/>
        </authorList>
    </citation>
    <scope>NUCLEOTIDE SEQUENCE [LARGE SCALE GENOMIC DNA]</scope>
    <source>
        <strain evidence="4 5">2002</strain>
    </source>
</reference>
<dbReference type="eggNOG" id="COG1012">
    <property type="taxonomic scope" value="Bacteria"/>
</dbReference>
<feature type="domain" description="Aldehyde dehydrogenase" evidence="3">
    <location>
        <begin position="7"/>
        <end position="456"/>
    </location>
</feature>
<dbReference type="PANTHER" id="PTHR11699">
    <property type="entry name" value="ALDEHYDE DEHYDROGENASE-RELATED"/>
    <property type="match status" value="1"/>
</dbReference>
<protein>
    <submittedName>
        <fullName evidence="4">Aldehyde Dehydrogenase</fullName>
    </submittedName>
</protein>
<accession>B9Z892</accession>
<dbReference type="Proteomes" id="UP000003165">
    <property type="component" value="Unassembled WGS sequence"/>
</dbReference>
<dbReference type="Gene3D" id="3.40.605.10">
    <property type="entry name" value="Aldehyde Dehydrogenase, Chain A, domain 1"/>
    <property type="match status" value="1"/>
</dbReference>
<evidence type="ECO:0000256" key="2">
    <source>
        <dbReference type="ARBA" id="ARBA00023002"/>
    </source>
</evidence>
<keyword evidence="2" id="KW-0560">Oxidoreductase</keyword>
<dbReference type="RefSeq" id="WP_008955597.1">
    <property type="nucleotide sequence ID" value="NZ_ACIS01000012.1"/>
</dbReference>
<organism evidence="4 5">
    <name type="scientific">Pseudogulbenkiania ferrooxidans 2002</name>
    <dbReference type="NCBI Taxonomy" id="279714"/>
    <lineage>
        <taxon>Bacteria</taxon>
        <taxon>Pseudomonadati</taxon>
        <taxon>Pseudomonadota</taxon>
        <taxon>Betaproteobacteria</taxon>
        <taxon>Neisseriales</taxon>
        <taxon>Chromobacteriaceae</taxon>
        <taxon>Pseudogulbenkiania</taxon>
    </lineage>
</organism>
<dbReference type="InterPro" id="IPR016160">
    <property type="entry name" value="Ald_DH_CS_CYS"/>
</dbReference>
<evidence type="ECO:0000313" key="4">
    <source>
        <dbReference type="EMBL" id="EEG06995.1"/>
    </source>
</evidence>